<evidence type="ECO:0000313" key="2">
    <source>
        <dbReference type="WBParaSite" id="jg2785"/>
    </source>
</evidence>
<name>A0A915E8U8_9BILA</name>
<dbReference type="Proteomes" id="UP000887574">
    <property type="component" value="Unplaced"/>
</dbReference>
<protein>
    <submittedName>
        <fullName evidence="2">Uncharacterized protein</fullName>
    </submittedName>
</protein>
<keyword evidence="1" id="KW-1185">Reference proteome</keyword>
<sequence length="291" mass="33440">MQKSLITSLVFQFTLPISMVGVSILSFAVTGVLQMEIAHAMEHILDNIRGSRRSNGIDYKEVVKFNGSEAEDNLEEWQKDPHGLWMKQKWKQREKKFDRINFPVVPMLRQLENFITREKKDDNEILTTEDLRNYFVEHADNLSCRKSSDKDGFRTLRALSKFEEFCKAQEAAKKKESAGNFWLFEFVGKAFMRNQQYWNPNIVFPMPEPSRESPTELMMINNGSQSKEKTPTVESTEVGEKEAILESGKKAEHSPIKQHLYQADEKVLSELDASMKAIFAAAKKCLICSSA</sequence>
<dbReference type="AlphaFoldDB" id="A0A915E8U8"/>
<accession>A0A915E8U8</accession>
<organism evidence="1 2">
    <name type="scientific">Ditylenchus dipsaci</name>
    <dbReference type="NCBI Taxonomy" id="166011"/>
    <lineage>
        <taxon>Eukaryota</taxon>
        <taxon>Metazoa</taxon>
        <taxon>Ecdysozoa</taxon>
        <taxon>Nematoda</taxon>
        <taxon>Chromadorea</taxon>
        <taxon>Rhabditida</taxon>
        <taxon>Tylenchina</taxon>
        <taxon>Tylenchomorpha</taxon>
        <taxon>Sphaerularioidea</taxon>
        <taxon>Anguinidae</taxon>
        <taxon>Anguininae</taxon>
        <taxon>Ditylenchus</taxon>
    </lineage>
</organism>
<proteinExistence type="predicted"/>
<evidence type="ECO:0000313" key="1">
    <source>
        <dbReference type="Proteomes" id="UP000887574"/>
    </source>
</evidence>
<reference evidence="2" key="1">
    <citation type="submission" date="2022-11" db="UniProtKB">
        <authorList>
            <consortium name="WormBaseParasite"/>
        </authorList>
    </citation>
    <scope>IDENTIFICATION</scope>
</reference>
<dbReference type="WBParaSite" id="jg2785">
    <property type="protein sequence ID" value="jg2785"/>
    <property type="gene ID" value="jg2785"/>
</dbReference>